<dbReference type="PATRIC" id="fig|1353534.3.peg.3070"/>
<organism evidence="15 16">
    <name type="scientific">Clostridium ragsdalei P11</name>
    <dbReference type="NCBI Taxonomy" id="1353534"/>
    <lineage>
        <taxon>Bacteria</taxon>
        <taxon>Bacillati</taxon>
        <taxon>Bacillota</taxon>
        <taxon>Clostridia</taxon>
        <taxon>Eubacteriales</taxon>
        <taxon>Clostridiaceae</taxon>
        <taxon>Clostridium</taxon>
    </lineage>
</organism>
<accession>A0A1A6AMU8</accession>
<evidence type="ECO:0000256" key="2">
    <source>
        <dbReference type="ARBA" id="ARBA00001947"/>
    </source>
</evidence>
<dbReference type="EC" id="5.1.3.4" evidence="4"/>
<evidence type="ECO:0000313" key="15">
    <source>
        <dbReference type="EMBL" id="OBR91385.1"/>
    </source>
</evidence>
<dbReference type="SUPFAM" id="SSF53639">
    <property type="entry name" value="AraD/HMP-PK domain-like"/>
    <property type="match status" value="1"/>
</dbReference>
<evidence type="ECO:0000256" key="4">
    <source>
        <dbReference type="ARBA" id="ARBA00013186"/>
    </source>
</evidence>
<dbReference type="Pfam" id="PF00596">
    <property type="entry name" value="Aldolase_II"/>
    <property type="match status" value="1"/>
</dbReference>
<evidence type="ECO:0000256" key="7">
    <source>
        <dbReference type="ARBA" id="ARBA00022935"/>
    </source>
</evidence>
<dbReference type="NCBIfam" id="NF009003">
    <property type="entry name" value="PRK12348.1"/>
    <property type="match status" value="1"/>
</dbReference>
<evidence type="ECO:0000256" key="3">
    <source>
        <dbReference type="ARBA" id="ARBA00010037"/>
    </source>
</evidence>
<dbReference type="GO" id="GO:0046872">
    <property type="term" value="F:metal ion binding"/>
    <property type="evidence" value="ECO:0007669"/>
    <property type="project" value="UniProtKB-KW"/>
</dbReference>
<gene>
    <name evidence="15" type="primary">araD</name>
    <name evidence="15" type="ORF">CLRAG_30210</name>
</gene>
<comment type="function">
    <text evidence="11">Involved in the degradation of L-arabinose. Catalyzes the interconversion of L-ribulose 5-phosphate (LRu5P) and D-xylulose 5-phosphate (D-Xu5P) via a retroaldol/aldol mechanism (carbon-carbon bond cleavage analogous to a class II aldolase reaction).</text>
</comment>
<evidence type="ECO:0000256" key="13">
    <source>
        <dbReference type="ARBA" id="ARBA00074961"/>
    </source>
</evidence>
<dbReference type="GO" id="GO:0008742">
    <property type="term" value="F:L-ribulose-phosphate 4-epimerase activity"/>
    <property type="evidence" value="ECO:0007669"/>
    <property type="project" value="UniProtKB-EC"/>
</dbReference>
<dbReference type="GO" id="GO:0019568">
    <property type="term" value="P:arabinose catabolic process"/>
    <property type="evidence" value="ECO:0007669"/>
    <property type="project" value="UniProtKB-KW"/>
</dbReference>
<evidence type="ECO:0000256" key="9">
    <source>
        <dbReference type="ARBA" id="ARBA00023277"/>
    </source>
</evidence>
<comment type="pathway">
    <text evidence="12">Carbohydrate degradation; L-arabinose degradation via L-ribulose; D-xylulose 5-phosphate from L-arabinose (bacterial route): step 3/3.</text>
</comment>
<dbReference type="Proteomes" id="UP000093954">
    <property type="component" value="Unassembled WGS sequence"/>
</dbReference>
<dbReference type="InterPro" id="IPR036409">
    <property type="entry name" value="Aldolase_II/adducin_N_sf"/>
</dbReference>
<dbReference type="Gene3D" id="3.40.225.10">
    <property type="entry name" value="Class II aldolase/adducin N-terminal domain"/>
    <property type="match status" value="1"/>
</dbReference>
<protein>
    <recommendedName>
        <fullName evidence="13">L-ribulose-5-phosphate 4-epimerase</fullName>
        <ecNumber evidence="4">5.1.3.4</ecNumber>
    </recommendedName>
    <alternativeName>
        <fullName evidence="10">Phosphoribulose isomerase</fullName>
    </alternativeName>
</protein>
<dbReference type="RefSeq" id="WP_065079149.1">
    <property type="nucleotide sequence ID" value="NZ_LROS01000040.1"/>
</dbReference>
<dbReference type="PANTHER" id="PTHR22789">
    <property type="entry name" value="FUCULOSE PHOSPHATE ALDOLASE"/>
    <property type="match status" value="1"/>
</dbReference>
<dbReference type="CDD" id="cd00398">
    <property type="entry name" value="Aldolase_II"/>
    <property type="match status" value="1"/>
</dbReference>
<comment type="caution">
    <text evidence="15">The sequence shown here is derived from an EMBL/GenBank/DDBJ whole genome shotgun (WGS) entry which is preliminary data.</text>
</comment>
<evidence type="ECO:0000256" key="12">
    <source>
        <dbReference type="ARBA" id="ARBA00060520"/>
    </source>
</evidence>
<name>A0A1A6AMU8_9CLOT</name>
<sequence>MLEDLKEKVLEANLMLPKYHMVTFTWGNVSGIDRSQGLVVIKPSGVEYTKMKASDMVVVDLDGKVIEGDLNPSSDTPTHLVLYKNFPDILGIVHTHSPWAVSFAQAGICIPAAGTTHGDYFYGDIPVTPKMTKDEIVTDYEKQTGDVIVRTFKDNSINPNNMPGVLVNDHGPFTWGTDPKNAVHNAVVLEEVAKIAYHSIQLNPHNIRMDQVLLDKHFKRKHGKNAYYGQNNK</sequence>
<evidence type="ECO:0000256" key="5">
    <source>
        <dbReference type="ARBA" id="ARBA00022723"/>
    </source>
</evidence>
<keyword evidence="16" id="KW-1185">Reference proteome</keyword>
<keyword evidence="5" id="KW-0479">Metal-binding</keyword>
<dbReference type="SMART" id="SM01007">
    <property type="entry name" value="Aldolase_II"/>
    <property type="match status" value="1"/>
</dbReference>
<dbReference type="NCBIfam" id="NF006047">
    <property type="entry name" value="PRK08193.1"/>
    <property type="match status" value="1"/>
</dbReference>
<comment type="catalytic activity">
    <reaction evidence="1">
        <text>L-ribulose 5-phosphate = D-xylulose 5-phosphate</text>
        <dbReference type="Rhea" id="RHEA:22368"/>
        <dbReference type="ChEBI" id="CHEBI:57737"/>
        <dbReference type="ChEBI" id="CHEBI:58226"/>
        <dbReference type="EC" id="5.1.3.4"/>
    </reaction>
</comment>
<evidence type="ECO:0000313" key="16">
    <source>
        <dbReference type="Proteomes" id="UP000093954"/>
    </source>
</evidence>
<keyword evidence="7" id="KW-0054">Arabinose catabolism</keyword>
<keyword evidence="6" id="KW-0862">Zinc</keyword>
<evidence type="ECO:0000259" key="14">
    <source>
        <dbReference type="SMART" id="SM01007"/>
    </source>
</evidence>
<dbReference type="InterPro" id="IPR050197">
    <property type="entry name" value="Aldolase_class_II_sugar_metab"/>
</dbReference>
<dbReference type="GO" id="GO:0016832">
    <property type="term" value="F:aldehyde-lyase activity"/>
    <property type="evidence" value="ECO:0007669"/>
    <property type="project" value="TreeGrafter"/>
</dbReference>
<feature type="domain" description="Class II aldolase/adducin N-terminal" evidence="14">
    <location>
        <begin position="7"/>
        <end position="197"/>
    </location>
</feature>
<evidence type="ECO:0000256" key="11">
    <source>
        <dbReference type="ARBA" id="ARBA00053542"/>
    </source>
</evidence>
<dbReference type="GO" id="GO:0005829">
    <property type="term" value="C:cytosol"/>
    <property type="evidence" value="ECO:0007669"/>
    <property type="project" value="TreeGrafter"/>
</dbReference>
<dbReference type="InterPro" id="IPR001303">
    <property type="entry name" value="Aldolase_II/adducin_N"/>
</dbReference>
<comment type="cofactor">
    <cofactor evidence="2">
        <name>Zn(2+)</name>
        <dbReference type="ChEBI" id="CHEBI:29105"/>
    </cofactor>
</comment>
<dbReference type="EMBL" id="LROS01000040">
    <property type="protein sequence ID" value="OBR91385.1"/>
    <property type="molecule type" value="Genomic_DNA"/>
</dbReference>
<reference evidence="15 16" key="1">
    <citation type="journal article" date="2012" name="Front. Microbiol.">
        <title>Draft Genome Sequence of the Virulent Strain 01-B526 of the Fish Pathogen Aeromonas salmonicida.</title>
        <authorList>
            <person name="Charette S.J."/>
            <person name="Brochu F."/>
            <person name="Boyle B."/>
            <person name="Filion G."/>
            <person name="Tanaka K.H."/>
            <person name="Derome N."/>
        </authorList>
    </citation>
    <scope>NUCLEOTIDE SEQUENCE [LARGE SCALE GENOMIC DNA]</scope>
    <source>
        <strain evidence="15 16">P11</strain>
    </source>
</reference>
<evidence type="ECO:0000256" key="6">
    <source>
        <dbReference type="ARBA" id="ARBA00022833"/>
    </source>
</evidence>
<proteinExistence type="inferred from homology"/>
<evidence type="ECO:0000256" key="8">
    <source>
        <dbReference type="ARBA" id="ARBA00023235"/>
    </source>
</evidence>
<dbReference type="AlphaFoldDB" id="A0A1A6AMU8"/>
<keyword evidence="9" id="KW-0119">Carbohydrate metabolism</keyword>
<dbReference type="PANTHER" id="PTHR22789:SF8">
    <property type="entry name" value="L-RIBULOSE-5-PHOSPHATE 4-EPIMERASE SGBE"/>
    <property type="match status" value="1"/>
</dbReference>
<evidence type="ECO:0000256" key="10">
    <source>
        <dbReference type="ARBA" id="ARBA00032206"/>
    </source>
</evidence>
<evidence type="ECO:0000256" key="1">
    <source>
        <dbReference type="ARBA" id="ARBA00001726"/>
    </source>
</evidence>
<comment type="similarity">
    <text evidence="3">Belongs to the aldolase class II family. AraD/FucA subfamily.</text>
</comment>
<dbReference type="FunFam" id="3.40.225.10:FF:000001">
    <property type="entry name" value="L-ribulose-5-phosphate 4-epimerase UlaF"/>
    <property type="match status" value="1"/>
</dbReference>
<keyword evidence="8 15" id="KW-0413">Isomerase</keyword>